<accession>A0ABS5J8I2</accession>
<organism evidence="2 3">
    <name type="scientific">Chitinophaga hostae</name>
    <dbReference type="NCBI Taxonomy" id="2831022"/>
    <lineage>
        <taxon>Bacteria</taxon>
        <taxon>Pseudomonadati</taxon>
        <taxon>Bacteroidota</taxon>
        <taxon>Chitinophagia</taxon>
        <taxon>Chitinophagales</taxon>
        <taxon>Chitinophagaceae</taxon>
        <taxon>Chitinophaga</taxon>
    </lineage>
</organism>
<sequence>MQKISFPQKLITCVLAGLVIAALTLRMGFTFMRTWMPARTITMVPALILAATIIYAVIWSLRRTGSPDTLAFWQGLLRYGVAFDLATFGWEKIFHFQFVVPLSKLDLPFSSFSSSDLFWTFFSRSYPLGCIIAGCQIVGALLLLFHRTRLAGVFILLPVLANILLMDIFYQIGGTVVIHASIMMAGVLYFLFIEFNRLKEFFFMAKDQLPALHLSKYLKIAIRLSVIYVPLLLIATHAKPNRDPQLMGKYEVKQLLVNQQVISNASCADSTLTLVYFDIKNGCVFEFNTMQRRWYGVYKKKGNQLEMKWYNPTGKPVFTGLMSPVSAAGRLTLTGALGNDSVQIILQRMNGS</sequence>
<dbReference type="EMBL" id="JAGTXB010000021">
    <property type="protein sequence ID" value="MBS0031363.1"/>
    <property type="molecule type" value="Genomic_DNA"/>
</dbReference>
<keyword evidence="1" id="KW-0472">Membrane</keyword>
<feature type="transmembrane region" description="Helical" evidence="1">
    <location>
        <begin position="36"/>
        <end position="58"/>
    </location>
</feature>
<dbReference type="RefSeq" id="WP_211976525.1">
    <property type="nucleotide sequence ID" value="NZ_CBFHAM010000067.1"/>
</dbReference>
<protein>
    <recommendedName>
        <fullName evidence="4">Vitamin K-dependent gamma-carboxylase</fullName>
    </recommendedName>
</protein>
<comment type="caution">
    <text evidence="2">The sequence shown here is derived from an EMBL/GenBank/DDBJ whole genome shotgun (WGS) entry which is preliminary data.</text>
</comment>
<feature type="transmembrane region" description="Helical" evidence="1">
    <location>
        <begin position="126"/>
        <end position="145"/>
    </location>
</feature>
<reference evidence="2 3" key="1">
    <citation type="submission" date="2021-04" db="EMBL/GenBank/DDBJ databases">
        <title>Chitinophaga sp. nov., isolated from the rhizosphere soil.</title>
        <authorList>
            <person name="He S."/>
        </authorList>
    </citation>
    <scope>NUCLEOTIDE SEQUENCE [LARGE SCALE GENOMIC DNA]</scope>
    <source>
        <strain evidence="2 3">2R12</strain>
    </source>
</reference>
<feature type="transmembrane region" description="Helical" evidence="1">
    <location>
        <begin position="176"/>
        <end position="196"/>
    </location>
</feature>
<proteinExistence type="predicted"/>
<keyword evidence="1" id="KW-0812">Transmembrane</keyword>
<dbReference type="Proteomes" id="UP000676386">
    <property type="component" value="Unassembled WGS sequence"/>
</dbReference>
<keyword evidence="1" id="KW-1133">Transmembrane helix</keyword>
<feature type="transmembrane region" description="Helical" evidence="1">
    <location>
        <begin position="70"/>
        <end position="90"/>
    </location>
</feature>
<evidence type="ECO:0000313" key="3">
    <source>
        <dbReference type="Proteomes" id="UP000676386"/>
    </source>
</evidence>
<gene>
    <name evidence="2" type="ORF">KE626_28795</name>
</gene>
<keyword evidence="3" id="KW-1185">Reference proteome</keyword>
<feature type="transmembrane region" description="Helical" evidence="1">
    <location>
        <begin position="150"/>
        <end position="170"/>
    </location>
</feature>
<name>A0ABS5J8I2_9BACT</name>
<evidence type="ECO:0000256" key="1">
    <source>
        <dbReference type="SAM" id="Phobius"/>
    </source>
</evidence>
<evidence type="ECO:0008006" key="4">
    <source>
        <dbReference type="Google" id="ProtNLM"/>
    </source>
</evidence>
<evidence type="ECO:0000313" key="2">
    <source>
        <dbReference type="EMBL" id="MBS0031363.1"/>
    </source>
</evidence>